<organism evidence="1 2">
    <name type="scientific">Limosilactobacillus pontis</name>
    <dbReference type="NCBI Taxonomy" id="35787"/>
    <lineage>
        <taxon>Bacteria</taxon>
        <taxon>Bacillati</taxon>
        <taxon>Bacillota</taxon>
        <taxon>Bacilli</taxon>
        <taxon>Lactobacillales</taxon>
        <taxon>Lactobacillaceae</taxon>
        <taxon>Limosilactobacillus</taxon>
    </lineage>
</organism>
<gene>
    <name evidence="1" type="ORF">QUW44_01680</name>
</gene>
<comment type="caution">
    <text evidence="1">The sequence shown here is derived from an EMBL/GenBank/DDBJ whole genome shotgun (WGS) entry which is preliminary data.</text>
</comment>
<protein>
    <submittedName>
        <fullName evidence="1">Uncharacterized protein</fullName>
    </submittedName>
</protein>
<evidence type="ECO:0000313" key="2">
    <source>
        <dbReference type="Proteomes" id="UP001529343"/>
    </source>
</evidence>
<dbReference type="Proteomes" id="UP001529343">
    <property type="component" value="Unassembled WGS sequence"/>
</dbReference>
<keyword evidence="2" id="KW-1185">Reference proteome</keyword>
<proteinExistence type="predicted"/>
<sequence>MREIPIKQAREILKQALKGQGNQCVALFTKKKDRSLTVVIHDEELTLIEQGYIDGTRVYRLGDSQAKHELTSAFKREFPRSHQLYMSQVKE</sequence>
<accession>A0ABT7UW08</accession>
<evidence type="ECO:0000313" key="1">
    <source>
        <dbReference type="EMBL" id="MDM8265883.1"/>
    </source>
</evidence>
<dbReference type="RefSeq" id="WP_283594910.1">
    <property type="nucleotide sequence ID" value="NZ_JAUDDW010000003.1"/>
</dbReference>
<dbReference type="EMBL" id="JAUDDW010000003">
    <property type="protein sequence ID" value="MDM8265883.1"/>
    <property type="molecule type" value="Genomic_DNA"/>
</dbReference>
<reference evidence="2" key="1">
    <citation type="submission" date="2023-06" db="EMBL/GenBank/DDBJ databases">
        <title>Identification and characterization of horizontal gene transfer across gut microbiota members of farm animals based on homology search.</title>
        <authorList>
            <person name="Zeman M."/>
            <person name="Kubasova T."/>
            <person name="Jahodarova E."/>
            <person name="Nykrynova M."/>
            <person name="Rychlik I."/>
        </authorList>
    </citation>
    <scope>NUCLEOTIDE SEQUENCE [LARGE SCALE GENOMIC DNA]</scope>
    <source>
        <strain evidence="2">161_Gplus</strain>
    </source>
</reference>
<name>A0ABT7UW08_9LACO</name>